<keyword evidence="7" id="KW-1185">Reference proteome</keyword>
<dbReference type="Proteomes" id="UP001431776">
    <property type="component" value="Unassembled WGS sequence"/>
</dbReference>
<dbReference type="Gene3D" id="1.25.10.10">
    <property type="entry name" value="Leucine-rich Repeat Variant"/>
    <property type="match status" value="1"/>
</dbReference>
<dbReference type="CDD" id="cd16027">
    <property type="entry name" value="SGSH"/>
    <property type="match status" value="1"/>
</dbReference>
<dbReference type="InterPro" id="IPR000917">
    <property type="entry name" value="Sulfatase_N"/>
</dbReference>
<dbReference type="PROSITE" id="PS51318">
    <property type="entry name" value="TAT"/>
    <property type="match status" value="1"/>
</dbReference>
<dbReference type="SUPFAM" id="SSF48371">
    <property type="entry name" value="ARM repeat"/>
    <property type="match status" value="1"/>
</dbReference>
<dbReference type="InterPro" id="IPR016024">
    <property type="entry name" value="ARM-type_fold"/>
</dbReference>
<sequence>MILNRRRFLQMASGSLAAMMLPQGSLLARARRGSDRPNFLWISTEDISPDLGCYSDAYAVTPNVDRLAAEGVRYDNVFSHSGVCAPTRSGIITGMYPTTIGTHHMRCAGVPPHEVKCFPEYLRAAGYYCTNNSKTDYQFDPPLTAWDESNGSAHWRNRPKDKPFFAVINFTTTHESQIRNRSEAMLKRLASLSPTERHDPAKAQLPPYYPDTPEVRRDWAQYYDIITLMDKQVQQVLDDLEADGLADDTIVWFWGDHGRGLPRAKRWIYDSGLRVPLIVRVPPKWRKLAMPDQPQAVGPGTVNDDLIAFIDFAPTMLSLAGVEIPSHMQGRAFLGSRKAEPREYIFAARDRMDEAYDLIRAVRDKRFKYIRNYMWYVTRGQDIRYMNEMPTMQAMRRLHAEGKLVGPQKQYFEPIKPIEELYDTVSDPHEINNLVGDPAYAETLHRLRRVHEQWYRDTGDVGLIPEPIFDELKRPGGQYETASPPVVVKRTGGSADGSVVTMACATHGASIAYRIGGDPKGRTGWLLYARPVSLGSGETLYAKACRIGFRDSDLLTYRPGDPVAEAAGPKERDHWRDRLDASDVRQRLRTLKELDHKGADAMHSYLLYLEDAEPSVRYWAVVGLHAAGRLTADIAFARSAVKARLADASVVVRVAAAHAMCDWGTEGDGLPVLAAALKHPTDKARMLAIVALDKLGPKAQPALEQIRAAAEDPDDYVKRVALTVLSRFDGA</sequence>
<dbReference type="Pfam" id="PF00884">
    <property type="entry name" value="Sulfatase"/>
    <property type="match status" value="1"/>
</dbReference>
<name>A0AAW6TXF2_9BACT</name>
<dbReference type="InterPro" id="IPR024607">
    <property type="entry name" value="Sulfatase_CS"/>
</dbReference>
<evidence type="ECO:0000313" key="6">
    <source>
        <dbReference type="EMBL" id="MDI6448556.1"/>
    </source>
</evidence>
<dbReference type="AlphaFoldDB" id="A0AAW6TXF2"/>
<dbReference type="GO" id="GO:0046872">
    <property type="term" value="F:metal ion binding"/>
    <property type="evidence" value="ECO:0007669"/>
    <property type="project" value="UniProtKB-KW"/>
</dbReference>
<dbReference type="PROSITE" id="PS00523">
    <property type="entry name" value="SULFATASE_1"/>
    <property type="match status" value="1"/>
</dbReference>
<evidence type="ECO:0000256" key="1">
    <source>
        <dbReference type="ARBA" id="ARBA00008779"/>
    </source>
</evidence>
<dbReference type="Pfam" id="PF13646">
    <property type="entry name" value="HEAT_2"/>
    <property type="match status" value="1"/>
</dbReference>
<proteinExistence type="inferred from homology"/>
<comment type="similarity">
    <text evidence="1">Belongs to the sulfatase family.</text>
</comment>
<dbReference type="EMBL" id="JASCXX010000005">
    <property type="protein sequence ID" value="MDI6448556.1"/>
    <property type="molecule type" value="Genomic_DNA"/>
</dbReference>
<organism evidence="6 7">
    <name type="scientific">Anaerobaca lacustris</name>
    <dbReference type="NCBI Taxonomy" id="3044600"/>
    <lineage>
        <taxon>Bacteria</taxon>
        <taxon>Pseudomonadati</taxon>
        <taxon>Planctomycetota</taxon>
        <taxon>Phycisphaerae</taxon>
        <taxon>Sedimentisphaerales</taxon>
        <taxon>Anaerobacaceae</taxon>
        <taxon>Anaerobaca</taxon>
    </lineage>
</organism>
<evidence type="ECO:0000313" key="7">
    <source>
        <dbReference type="Proteomes" id="UP001431776"/>
    </source>
</evidence>
<evidence type="ECO:0000256" key="3">
    <source>
        <dbReference type="ARBA" id="ARBA00022801"/>
    </source>
</evidence>
<evidence type="ECO:0000259" key="5">
    <source>
        <dbReference type="Pfam" id="PF00884"/>
    </source>
</evidence>
<dbReference type="InterPro" id="IPR011989">
    <property type="entry name" value="ARM-like"/>
</dbReference>
<gene>
    <name evidence="6" type="ORF">QJ522_05835</name>
</gene>
<feature type="domain" description="Sulfatase N-terminal" evidence="5">
    <location>
        <begin position="37"/>
        <end position="322"/>
    </location>
</feature>
<dbReference type="PANTHER" id="PTHR42693">
    <property type="entry name" value="ARYLSULFATASE FAMILY MEMBER"/>
    <property type="match status" value="1"/>
</dbReference>
<dbReference type="RefSeq" id="WP_349243967.1">
    <property type="nucleotide sequence ID" value="NZ_JASCXX010000005.1"/>
</dbReference>
<evidence type="ECO:0000256" key="2">
    <source>
        <dbReference type="ARBA" id="ARBA00022723"/>
    </source>
</evidence>
<dbReference type="InterPro" id="IPR006311">
    <property type="entry name" value="TAT_signal"/>
</dbReference>
<dbReference type="Gene3D" id="3.40.720.10">
    <property type="entry name" value="Alkaline Phosphatase, subunit A"/>
    <property type="match status" value="1"/>
</dbReference>
<dbReference type="InterPro" id="IPR017850">
    <property type="entry name" value="Alkaline_phosphatase_core_sf"/>
</dbReference>
<keyword evidence="4" id="KW-0106">Calcium</keyword>
<keyword evidence="2" id="KW-0479">Metal-binding</keyword>
<comment type="caution">
    <text evidence="6">The sequence shown here is derived from an EMBL/GenBank/DDBJ whole genome shotgun (WGS) entry which is preliminary data.</text>
</comment>
<reference evidence="6" key="1">
    <citation type="submission" date="2023-05" db="EMBL/GenBank/DDBJ databases">
        <title>Anaerotaeda fermentans gen. nov., sp. nov., a novel anaerobic planctomycete of the new family within the order Sedimentisphaerales isolated from Taman Peninsula, Russia.</title>
        <authorList>
            <person name="Khomyakova M.A."/>
            <person name="Merkel A.Y."/>
            <person name="Slobodkin A.I."/>
        </authorList>
    </citation>
    <scope>NUCLEOTIDE SEQUENCE</scope>
    <source>
        <strain evidence="6">M17dextr</strain>
    </source>
</reference>
<dbReference type="PANTHER" id="PTHR42693:SF53">
    <property type="entry name" value="ENDO-4-O-SULFATASE"/>
    <property type="match status" value="1"/>
</dbReference>
<keyword evidence="3 6" id="KW-0378">Hydrolase</keyword>
<protein>
    <submittedName>
        <fullName evidence="6">Sulfatase-like hydrolase/transferase</fullName>
    </submittedName>
</protein>
<dbReference type="GO" id="GO:0004065">
    <property type="term" value="F:arylsulfatase activity"/>
    <property type="evidence" value="ECO:0007669"/>
    <property type="project" value="TreeGrafter"/>
</dbReference>
<accession>A0AAW6TXF2</accession>
<dbReference type="SUPFAM" id="SSF53649">
    <property type="entry name" value="Alkaline phosphatase-like"/>
    <property type="match status" value="1"/>
</dbReference>
<dbReference type="InterPro" id="IPR050738">
    <property type="entry name" value="Sulfatase"/>
</dbReference>
<evidence type="ECO:0000256" key="4">
    <source>
        <dbReference type="ARBA" id="ARBA00022837"/>
    </source>
</evidence>